<feature type="domain" description="Sialate O-acetylesterase" evidence="5">
    <location>
        <begin position="403"/>
        <end position="534"/>
    </location>
</feature>
<dbReference type="Pfam" id="PF03629">
    <property type="entry name" value="SASA"/>
    <property type="match status" value="2"/>
</dbReference>
<dbReference type="Proteomes" id="UP000266292">
    <property type="component" value="Chromosome"/>
</dbReference>
<dbReference type="OrthoDB" id="9816001at2"/>
<dbReference type="PANTHER" id="PTHR22901">
    <property type="entry name" value="SIALATE O-ACETYLESTERASE"/>
    <property type="match status" value="1"/>
</dbReference>
<feature type="region of interest" description="Disordered" evidence="3">
    <location>
        <begin position="631"/>
        <end position="654"/>
    </location>
</feature>
<dbReference type="STRING" id="709015.GCA_000472485_02801"/>
<evidence type="ECO:0000259" key="5">
    <source>
        <dbReference type="Pfam" id="PF03629"/>
    </source>
</evidence>
<evidence type="ECO:0000256" key="4">
    <source>
        <dbReference type="SAM" id="SignalP"/>
    </source>
</evidence>
<keyword evidence="4" id="KW-0732">Signal</keyword>
<sequence length="654" mass="73007">MFFKPKQLNLALLFFLSLTGTAFAQARLPKLIGDGMVLQRNAEVKIWGWAAPHEKVSVSFRNNKYKTVADEAGDWAIMLKDLPAGGPYTLKVEASNTITLNDILVGDVWVCSGQSNMELPMRRVRPLYGEEIANASNDNIRYFAVPQKYDFNTAREDLEAGQWQKTTPESVEGFSAVAYFFAKELHDKYKVPVGLINASLGGSPAEAWISEDALKAFPEHYQEAQRFKDGTLITRIEQQDNARRNAWYAQLNQKDKGHQGQQKWYVPHLNTSDWKTMQVPGYWADAALGQENGVVWFRKEVTLPASMAGKPADLNMGRIVDADSVFVNGQFVGTTGYQYPPRWYNVPAGVLKEGQNTIAIRIINESGKGGFVLDKPYQLTVGKQAIDLKGDWQYKLGAAMEPLGGQTFVRWKPTGLYNAMISPLLNYSIKGVIWYQGESNADTPEEYRTLFPALIRNWRAEWNQGEFPFLFVQLANYMEAKDKPSESGWAMLREAQQQALALPNTGMAVTIDLGEWNDIHPLRKKEVGQRLALAAEKVAYGDNVVHAGPTYTSMQKKGNKIILSFENTGSGLVAKGGGELKRFAIAGPDKQFTWAKAKIKGNKVTVWSDSISHPVAVRYAWSDNPEGANLYNKEGLPASPFRTDQEQAPQQGQL</sequence>
<dbReference type="InterPro" id="IPR039329">
    <property type="entry name" value="SIAE"/>
</dbReference>
<dbReference type="Pfam" id="PF13364">
    <property type="entry name" value="BetaGal_ABD2"/>
    <property type="match status" value="1"/>
</dbReference>
<feature type="signal peptide" evidence="4">
    <location>
        <begin position="1"/>
        <end position="24"/>
    </location>
</feature>
<dbReference type="GO" id="GO:0004553">
    <property type="term" value="F:hydrolase activity, hydrolyzing O-glycosyl compounds"/>
    <property type="evidence" value="ECO:0007669"/>
    <property type="project" value="InterPro"/>
</dbReference>
<feature type="chain" id="PRO_5010997773" evidence="4">
    <location>
        <begin position="25"/>
        <end position="654"/>
    </location>
</feature>
<name>A0A1X9YU86_9BACT</name>
<gene>
    <name evidence="7" type="ORF">CA264_13805</name>
</gene>
<dbReference type="InterPro" id="IPR025300">
    <property type="entry name" value="BetaGal_jelly_roll_dom"/>
</dbReference>
<dbReference type="InterPro" id="IPR008979">
    <property type="entry name" value="Galactose-bd-like_sf"/>
</dbReference>
<accession>A0A1X9YU86</accession>
<feature type="domain" description="Beta-galactosidase jelly roll" evidence="6">
    <location>
        <begin position="261"/>
        <end position="364"/>
    </location>
</feature>
<keyword evidence="8" id="KW-1185">Reference proteome</keyword>
<dbReference type="GO" id="GO:0001681">
    <property type="term" value="F:sialate O-acetylesterase activity"/>
    <property type="evidence" value="ECO:0007669"/>
    <property type="project" value="InterPro"/>
</dbReference>
<dbReference type="RefSeq" id="WP_025607981.1">
    <property type="nucleotide sequence ID" value="NZ_CP021235.1"/>
</dbReference>
<dbReference type="InterPro" id="IPR036514">
    <property type="entry name" value="SGNH_hydro_sf"/>
</dbReference>
<proteinExistence type="predicted"/>
<evidence type="ECO:0000256" key="2">
    <source>
        <dbReference type="ARBA" id="ARBA00023295"/>
    </source>
</evidence>
<reference evidence="8" key="1">
    <citation type="submission" date="2017-05" db="EMBL/GenBank/DDBJ databases">
        <authorList>
            <person name="Ray J."/>
            <person name="Price M."/>
            <person name="Deutschbauer A."/>
        </authorList>
    </citation>
    <scope>NUCLEOTIDE SEQUENCE [LARGE SCALE GENOMIC DNA]</scope>
    <source>
        <strain evidence="8">DSM 19842</strain>
    </source>
</reference>
<evidence type="ECO:0000256" key="3">
    <source>
        <dbReference type="SAM" id="MobiDB-lite"/>
    </source>
</evidence>
<dbReference type="SUPFAM" id="SSF52266">
    <property type="entry name" value="SGNH hydrolase"/>
    <property type="match status" value="1"/>
</dbReference>
<dbReference type="PANTHER" id="PTHR22901:SF0">
    <property type="entry name" value="SIALATE O-ACETYLESTERASE"/>
    <property type="match status" value="1"/>
</dbReference>
<evidence type="ECO:0000259" key="6">
    <source>
        <dbReference type="Pfam" id="PF13364"/>
    </source>
</evidence>
<dbReference type="InterPro" id="IPR005181">
    <property type="entry name" value="SASA"/>
</dbReference>
<keyword evidence="2" id="KW-0326">Glycosidase</keyword>
<dbReference type="Gene3D" id="2.60.120.260">
    <property type="entry name" value="Galactose-binding domain-like"/>
    <property type="match status" value="1"/>
</dbReference>
<evidence type="ECO:0000256" key="1">
    <source>
        <dbReference type="ARBA" id="ARBA00022801"/>
    </source>
</evidence>
<dbReference type="GO" id="GO:0005975">
    <property type="term" value="P:carbohydrate metabolic process"/>
    <property type="evidence" value="ECO:0007669"/>
    <property type="project" value="InterPro"/>
</dbReference>
<dbReference type="KEGG" id="pact:CA264_13805"/>
<feature type="domain" description="Sialate O-acetylesterase" evidence="5">
    <location>
        <begin position="106"/>
        <end position="212"/>
    </location>
</feature>
<evidence type="ECO:0000313" key="8">
    <source>
        <dbReference type="Proteomes" id="UP000266292"/>
    </source>
</evidence>
<protein>
    <submittedName>
        <fullName evidence="7">Sialate O-acetylesterase</fullName>
    </submittedName>
</protein>
<evidence type="ECO:0000313" key="7">
    <source>
        <dbReference type="EMBL" id="ARS36423.1"/>
    </source>
</evidence>
<keyword evidence="1" id="KW-0378">Hydrolase</keyword>
<dbReference type="AlphaFoldDB" id="A0A1X9YU86"/>
<dbReference type="Gene3D" id="3.40.50.1110">
    <property type="entry name" value="SGNH hydrolase"/>
    <property type="match status" value="1"/>
</dbReference>
<organism evidence="7 8">
    <name type="scientific">Pontibacter actiniarum</name>
    <dbReference type="NCBI Taxonomy" id="323450"/>
    <lineage>
        <taxon>Bacteria</taxon>
        <taxon>Pseudomonadati</taxon>
        <taxon>Bacteroidota</taxon>
        <taxon>Cytophagia</taxon>
        <taxon>Cytophagales</taxon>
        <taxon>Hymenobacteraceae</taxon>
        <taxon>Pontibacter</taxon>
    </lineage>
</organism>
<dbReference type="SUPFAM" id="SSF49785">
    <property type="entry name" value="Galactose-binding domain-like"/>
    <property type="match status" value="1"/>
</dbReference>
<dbReference type="EMBL" id="CP021235">
    <property type="protein sequence ID" value="ARS36423.1"/>
    <property type="molecule type" value="Genomic_DNA"/>
</dbReference>